<dbReference type="GO" id="GO:0003924">
    <property type="term" value="F:GTPase activity"/>
    <property type="evidence" value="ECO:0007669"/>
    <property type="project" value="InterPro"/>
</dbReference>
<dbReference type="GO" id="GO:0051607">
    <property type="term" value="P:defense response to virus"/>
    <property type="evidence" value="ECO:0007669"/>
    <property type="project" value="TreeGrafter"/>
</dbReference>
<feature type="domain" description="GED" evidence="7">
    <location>
        <begin position="425"/>
        <end position="510"/>
    </location>
</feature>
<dbReference type="InterPro" id="IPR020850">
    <property type="entry name" value="GED_dom"/>
</dbReference>
<dbReference type="SMART" id="SM00053">
    <property type="entry name" value="DYNc"/>
    <property type="match status" value="1"/>
</dbReference>
<evidence type="ECO:0000313" key="10">
    <source>
        <dbReference type="Proteomes" id="UP000694523"/>
    </source>
</evidence>
<dbReference type="PROSITE" id="PS51718">
    <property type="entry name" value="G_DYNAMIN_2"/>
    <property type="match status" value="1"/>
</dbReference>
<evidence type="ECO:0000259" key="8">
    <source>
        <dbReference type="PROSITE" id="PS51718"/>
    </source>
</evidence>
<feature type="domain" description="Dynamin-type G" evidence="8">
    <location>
        <begin position="1"/>
        <end position="235"/>
    </location>
</feature>
<dbReference type="PANTHER" id="PTHR11566:SF225">
    <property type="entry name" value="INTERFERON-INDUCED GTP-BINDING PROTEIN MX-RELATED"/>
    <property type="match status" value="1"/>
</dbReference>
<keyword evidence="3" id="KW-0963">Cytoplasm</keyword>
<keyword evidence="5" id="KW-0342">GTP-binding</keyword>
<proteinExistence type="predicted"/>
<evidence type="ECO:0000256" key="6">
    <source>
        <dbReference type="ARBA" id="ARBA00031810"/>
    </source>
</evidence>
<dbReference type="PANTHER" id="PTHR11566">
    <property type="entry name" value="DYNAMIN"/>
    <property type="match status" value="1"/>
</dbReference>
<organism evidence="9 10">
    <name type="scientific">Neogobius melanostomus</name>
    <name type="common">round goby</name>
    <dbReference type="NCBI Taxonomy" id="47308"/>
    <lineage>
        <taxon>Eukaryota</taxon>
        <taxon>Metazoa</taxon>
        <taxon>Chordata</taxon>
        <taxon>Craniata</taxon>
        <taxon>Vertebrata</taxon>
        <taxon>Euteleostomi</taxon>
        <taxon>Actinopterygii</taxon>
        <taxon>Neopterygii</taxon>
        <taxon>Teleostei</taxon>
        <taxon>Neoteleostei</taxon>
        <taxon>Acanthomorphata</taxon>
        <taxon>Gobiaria</taxon>
        <taxon>Gobiiformes</taxon>
        <taxon>Gobioidei</taxon>
        <taxon>Gobiidae</taxon>
        <taxon>Benthophilinae</taxon>
        <taxon>Neogobiini</taxon>
        <taxon>Neogobius</taxon>
    </lineage>
</organism>
<evidence type="ECO:0000256" key="2">
    <source>
        <dbReference type="ARBA" id="ARBA00015210"/>
    </source>
</evidence>
<keyword evidence="4" id="KW-0547">Nucleotide-binding</keyword>
<reference evidence="9" key="2">
    <citation type="submission" date="2025-09" db="UniProtKB">
        <authorList>
            <consortium name="Ensembl"/>
        </authorList>
    </citation>
    <scope>IDENTIFICATION</scope>
</reference>
<dbReference type="InterPro" id="IPR045063">
    <property type="entry name" value="Dynamin_N"/>
</dbReference>
<accession>A0A8C6TYV8</accession>
<comment type="subcellular location">
    <subcellularLocation>
        <location evidence="1">Cytoplasm</location>
    </subcellularLocation>
</comment>
<dbReference type="GO" id="GO:0005634">
    <property type="term" value="C:nucleus"/>
    <property type="evidence" value="ECO:0007669"/>
    <property type="project" value="TreeGrafter"/>
</dbReference>
<dbReference type="PROSITE" id="PS51388">
    <property type="entry name" value="GED"/>
    <property type="match status" value="1"/>
</dbReference>
<evidence type="ECO:0000256" key="4">
    <source>
        <dbReference type="ARBA" id="ARBA00022741"/>
    </source>
</evidence>
<dbReference type="Proteomes" id="UP000694523">
    <property type="component" value="Unplaced"/>
</dbReference>
<dbReference type="Gene3D" id="1.20.120.1240">
    <property type="entry name" value="Dynamin, middle domain"/>
    <property type="match status" value="1"/>
</dbReference>
<evidence type="ECO:0000256" key="5">
    <source>
        <dbReference type="ARBA" id="ARBA00023134"/>
    </source>
</evidence>
<dbReference type="CDD" id="cd08771">
    <property type="entry name" value="DLP_1"/>
    <property type="match status" value="1"/>
</dbReference>
<dbReference type="SUPFAM" id="SSF52540">
    <property type="entry name" value="P-loop containing nucleoside triphosphate hydrolases"/>
    <property type="match status" value="1"/>
</dbReference>
<dbReference type="InterPro" id="IPR003130">
    <property type="entry name" value="GED"/>
</dbReference>
<dbReference type="Gene3D" id="3.40.50.300">
    <property type="entry name" value="P-loop containing nucleotide triphosphate hydrolases"/>
    <property type="match status" value="2"/>
</dbReference>
<keyword evidence="10" id="KW-1185">Reference proteome</keyword>
<evidence type="ECO:0000256" key="1">
    <source>
        <dbReference type="ARBA" id="ARBA00004496"/>
    </source>
</evidence>
<dbReference type="InterPro" id="IPR030381">
    <property type="entry name" value="G_DYNAMIN_dom"/>
</dbReference>
<dbReference type="Ensembl" id="ENSNMLT00000030759.1">
    <property type="protein sequence ID" value="ENSNMLP00000027535.1"/>
    <property type="gene ID" value="ENSNMLG00000017541.1"/>
</dbReference>
<evidence type="ECO:0000259" key="7">
    <source>
        <dbReference type="PROSITE" id="PS51388"/>
    </source>
</evidence>
<reference evidence="9" key="1">
    <citation type="submission" date="2025-08" db="UniProtKB">
        <authorList>
            <consortium name="Ensembl"/>
        </authorList>
    </citation>
    <scope>IDENTIFICATION</scope>
</reference>
<dbReference type="InterPro" id="IPR001401">
    <property type="entry name" value="Dynamin_GTPase"/>
</dbReference>
<sequence length="510" mass="58392">MEPLERLPADKVRSCIDLVNLLRFKGLEQDAALPSIAVIGDKNSGKSSVLEALSGVTLPRDLISLEISSPDVPHLTLIDLPRIPSVADSKQQLIDQIKTKIKTFITNPECIILMVVPCDVDITTTEAFKMAQEVDPDGERTLGLLTKPDIVDQLKEKTIVDIVQNKVIKLKKGFMIVRCYDQTKESLMDPNDRELKFFKEHALFKSLYDGGYATFPKLAERLIQELAQHIEKYLPHLKEYVKKEQVKANAAIKRFGKPPPSDKADKPTFLADKLNTFIQNIMRLTTGELLDLTDQNVFSVWRNIVKDSEESWYNCSEVAQHEQSGFSDFQTFDHLIKEQIRRLEEPAVFTLNSSAEIVKKELLKVVESDFFGFSNLISKAKVAISDVTSSNLKAAEFLLRTLFKMEDFEVFVEGRMWTNKKREKKRSPTAHLNSYYQTICQRLTSQIQMIIRLHMFKESSIELQKKMLQLLDDKDVDNILKYDNNLTNQREKIQKSFIPLAKAKSMLSEL</sequence>
<dbReference type="InterPro" id="IPR000375">
    <property type="entry name" value="Dynamin_stalk"/>
</dbReference>
<name>A0A8C6TYV8_9GOBI</name>
<dbReference type="GO" id="GO:0008017">
    <property type="term" value="F:microtubule binding"/>
    <property type="evidence" value="ECO:0007669"/>
    <property type="project" value="TreeGrafter"/>
</dbReference>
<dbReference type="GO" id="GO:0005886">
    <property type="term" value="C:plasma membrane"/>
    <property type="evidence" value="ECO:0007669"/>
    <property type="project" value="TreeGrafter"/>
</dbReference>
<dbReference type="Pfam" id="PF00350">
    <property type="entry name" value="Dynamin_N"/>
    <property type="match status" value="1"/>
</dbReference>
<dbReference type="AlphaFoldDB" id="A0A8C6TYV8"/>
<dbReference type="InterPro" id="IPR027417">
    <property type="entry name" value="P-loop_NTPase"/>
</dbReference>
<dbReference type="GO" id="GO:0005874">
    <property type="term" value="C:microtubule"/>
    <property type="evidence" value="ECO:0007669"/>
    <property type="project" value="TreeGrafter"/>
</dbReference>
<dbReference type="GO" id="GO:0005737">
    <property type="term" value="C:cytoplasm"/>
    <property type="evidence" value="ECO:0007669"/>
    <property type="project" value="UniProtKB-SubCell"/>
</dbReference>
<dbReference type="InterPro" id="IPR022812">
    <property type="entry name" value="Dynamin"/>
</dbReference>
<evidence type="ECO:0000313" key="9">
    <source>
        <dbReference type="Ensembl" id="ENSNMLP00000027535.1"/>
    </source>
</evidence>
<dbReference type="Pfam" id="PF01031">
    <property type="entry name" value="Dynamin_M"/>
    <property type="match status" value="1"/>
</dbReference>
<dbReference type="GO" id="GO:0016185">
    <property type="term" value="P:synaptic vesicle budding from presynaptic endocytic zone membrane"/>
    <property type="evidence" value="ECO:0007669"/>
    <property type="project" value="TreeGrafter"/>
</dbReference>
<dbReference type="GO" id="GO:0031623">
    <property type="term" value="P:receptor internalization"/>
    <property type="evidence" value="ECO:0007669"/>
    <property type="project" value="TreeGrafter"/>
</dbReference>
<protein>
    <recommendedName>
        <fullName evidence="2">Interferon-induced GTP-binding protein Mx</fullName>
    </recommendedName>
    <alternativeName>
        <fullName evidence="6">Interferon-inducible Mx protein</fullName>
    </alternativeName>
</protein>
<dbReference type="GO" id="GO:0005525">
    <property type="term" value="F:GTP binding"/>
    <property type="evidence" value="ECO:0007669"/>
    <property type="project" value="UniProtKB-KW"/>
</dbReference>
<dbReference type="Pfam" id="PF02212">
    <property type="entry name" value="GED"/>
    <property type="match status" value="1"/>
</dbReference>
<evidence type="ECO:0000256" key="3">
    <source>
        <dbReference type="ARBA" id="ARBA00022490"/>
    </source>
</evidence>
<dbReference type="GO" id="GO:0098793">
    <property type="term" value="C:presynapse"/>
    <property type="evidence" value="ECO:0007669"/>
    <property type="project" value="GOC"/>
</dbReference>